<accession>A0ABQ1GE64</accession>
<evidence type="ECO:0000256" key="9">
    <source>
        <dbReference type="ARBA" id="ARBA00023136"/>
    </source>
</evidence>
<dbReference type="InterPro" id="IPR000515">
    <property type="entry name" value="MetI-like"/>
</dbReference>
<evidence type="ECO:0000256" key="5">
    <source>
        <dbReference type="ARBA" id="ARBA00022475"/>
    </source>
</evidence>
<evidence type="ECO:0000256" key="8">
    <source>
        <dbReference type="ARBA" id="ARBA00022989"/>
    </source>
</evidence>
<comment type="similarity">
    <text evidence="3 11">Belongs to the binding-protein-dependent transport system permease family. CysTW subfamily.</text>
</comment>
<gene>
    <name evidence="13" type="primary">modB</name>
    <name evidence="13" type="ORF">GCM10011395_10310</name>
</gene>
<dbReference type="NCBIfam" id="TIGR02141">
    <property type="entry name" value="modB_ABC"/>
    <property type="match status" value="1"/>
</dbReference>
<evidence type="ECO:0000256" key="4">
    <source>
        <dbReference type="ARBA" id="ARBA00022448"/>
    </source>
</evidence>
<dbReference type="InterPro" id="IPR011867">
    <property type="entry name" value="ModB_ABC"/>
</dbReference>
<comment type="caution">
    <text evidence="13">The sequence shown here is derived from an EMBL/GenBank/DDBJ whole genome shotgun (WGS) entry which is preliminary data.</text>
</comment>
<dbReference type="CDD" id="cd06261">
    <property type="entry name" value="TM_PBP2"/>
    <property type="match status" value="1"/>
</dbReference>
<keyword evidence="11" id="KW-0997">Cell inner membrane</keyword>
<evidence type="ECO:0000256" key="10">
    <source>
        <dbReference type="RuleBase" id="RU363032"/>
    </source>
</evidence>
<evidence type="ECO:0000256" key="2">
    <source>
        <dbReference type="ARBA" id="ARBA00004651"/>
    </source>
</evidence>
<sequence>MLTPEEWSVLALSVSVAGRAVLVGLPIALAVGWTMARTRFPGRTLVDAVLHSSLFLPPVVVGLVLILLFGADAPLGKALASVGIRLIFTANGAALAAGVMAFPLMLRACRQAIESVDARLDDVAASLGAGFWDRMFSVTLPLAAPGLIAAAVIGFAAALGEFGAVITFAANIPGETQTLALAIYAALQQPGGEAVALRLAGISFTVAIAALLLSEALLAYGRKRAGA</sequence>
<dbReference type="SUPFAM" id="SSF161098">
    <property type="entry name" value="MetI-like"/>
    <property type="match status" value="1"/>
</dbReference>
<name>A0ABQ1GE64_9SPHN</name>
<feature type="transmembrane region" description="Helical" evidence="10">
    <location>
        <begin position="82"/>
        <end position="106"/>
    </location>
</feature>
<feature type="transmembrane region" description="Helical" evidence="10">
    <location>
        <begin position="199"/>
        <end position="220"/>
    </location>
</feature>
<comment type="function">
    <text evidence="1 11">Part of the binding-protein-dependent transport system for molybdenum; probably responsible for the translocation of the substrate across the membrane.</text>
</comment>
<dbReference type="Proteomes" id="UP000618591">
    <property type="component" value="Unassembled WGS sequence"/>
</dbReference>
<keyword evidence="8 10" id="KW-1133">Transmembrane helix</keyword>
<dbReference type="PROSITE" id="PS50928">
    <property type="entry name" value="ABC_TM1"/>
    <property type="match status" value="1"/>
</dbReference>
<evidence type="ECO:0000256" key="1">
    <source>
        <dbReference type="ARBA" id="ARBA00002949"/>
    </source>
</evidence>
<evidence type="ECO:0000256" key="6">
    <source>
        <dbReference type="ARBA" id="ARBA00022505"/>
    </source>
</evidence>
<evidence type="ECO:0000313" key="13">
    <source>
        <dbReference type="EMBL" id="GGA41938.1"/>
    </source>
</evidence>
<evidence type="ECO:0000313" key="14">
    <source>
        <dbReference type="Proteomes" id="UP000618591"/>
    </source>
</evidence>
<dbReference type="RefSeq" id="WP_188445790.1">
    <property type="nucleotide sequence ID" value="NZ_BMDW01000004.1"/>
</dbReference>
<evidence type="ECO:0000256" key="7">
    <source>
        <dbReference type="ARBA" id="ARBA00022692"/>
    </source>
</evidence>
<evidence type="ECO:0000259" key="12">
    <source>
        <dbReference type="PROSITE" id="PS50928"/>
    </source>
</evidence>
<keyword evidence="14" id="KW-1185">Reference proteome</keyword>
<protein>
    <recommendedName>
        <fullName evidence="11">Molybdenum transport system permease</fullName>
    </recommendedName>
</protein>
<keyword evidence="4 10" id="KW-0813">Transport</keyword>
<dbReference type="PANTHER" id="PTHR30183:SF3">
    <property type="entry name" value="MOLYBDENUM TRANSPORT SYSTEM PERMEASE PROTEIN MODB"/>
    <property type="match status" value="1"/>
</dbReference>
<keyword evidence="9 10" id="KW-0472">Membrane</keyword>
<keyword evidence="7 10" id="KW-0812">Transmembrane</keyword>
<keyword evidence="6 11" id="KW-0500">Molybdenum</keyword>
<dbReference type="Gene3D" id="1.10.3720.10">
    <property type="entry name" value="MetI-like"/>
    <property type="match status" value="1"/>
</dbReference>
<feature type="domain" description="ABC transmembrane type-1" evidence="12">
    <location>
        <begin position="10"/>
        <end position="212"/>
    </location>
</feature>
<feature type="transmembrane region" description="Helical" evidence="10">
    <location>
        <begin position="142"/>
        <end position="170"/>
    </location>
</feature>
<reference evidence="14" key="1">
    <citation type="journal article" date="2019" name="Int. J. Syst. Evol. Microbiol.">
        <title>The Global Catalogue of Microorganisms (GCM) 10K type strain sequencing project: providing services to taxonomists for standard genome sequencing and annotation.</title>
        <authorList>
            <consortium name="The Broad Institute Genomics Platform"/>
            <consortium name="The Broad Institute Genome Sequencing Center for Infectious Disease"/>
            <person name="Wu L."/>
            <person name="Ma J."/>
        </authorList>
    </citation>
    <scope>NUCLEOTIDE SEQUENCE [LARGE SCALE GENOMIC DNA]</scope>
    <source>
        <strain evidence="14">CGMCC 1.10106</strain>
    </source>
</reference>
<feature type="transmembrane region" description="Helical" evidence="10">
    <location>
        <begin position="12"/>
        <end position="36"/>
    </location>
</feature>
<evidence type="ECO:0000256" key="3">
    <source>
        <dbReference type="ARBA" id="ARBA00007069"/>
    </source>
</evidence>
<feature type="transmembrane region" description="Helical" evidence="10">
    <location>
        <begin position="48"/>
        <end position="70"/>
    </location>
</feature>
<comment type="subcellular location">
    <subcellularLocation>
        <location evidence="11">Cell inner membrane</location>
        <topology evidence="11">Multi-pass membrane protein</topology>
    </subcellularLocation>
    <subcellularLocation>
        <location evidence="2 10">Cell membrane</location>
        <topology evidence="2 10">Multi-pass membrane protein</topology>
    </subcellularLocation>
</comment>
<dbReference type="InterPro" id="IPR035906">
    <property type="entry name" value="MetI-like_sf"/>
</dbReference>
<dbReference type="PANTHER" id="PTHR30183">
    <property type="entry name" value="MOLYBDENUM TRANSPORT SYSTEM PERMEASE PROTEIN MODB"/>
    <property type="match status" value="1"/>
</dbReference>
<evidence type="ECO:0000256" key="11">
    <source>
        <dbReference type="RuleBase" id="RU365097"/>
    </source>
</evidence>
<proteinExistence type="inferred from homology"/>
<dbReference type="Pfam" id="PF00528">
    <property type="entry name" value="BPD_transp_1"/>
    <property type="match status" value="1"/>
</dbReference>
<dbReference type="EMBL" id="BMDW01000004">
    <property type="protein sequence ID" value="GGA41938.1"/>
    <property type="molecule type" value="Genomic_DNA"/>
</dbReference>
<organism evidence="13 14">
    <name type="scientific">Sphingomonas psychrolutea</name>
    <dbReference type="NCBI Taxonomy" id="1259676"/>
    <lineage>
        <taxon>Bacteria</taxon>
        <taxon>Pseudomonadati</taxon>
        <taxon>Pseudomonadota</taxon>
        <taxon>Alphaproteobacteria</taxon>
        <taxon>Sphingomonadales</taxon>
        <taxon>Sphingomonadaceae</taxon>
        <taxon>Sphingomonas</taxon>
    </lineage>
</organism>
<keyword evidence="5" id="KW-1003">Cell membrane</keyword>